<evidence type="ECO:0000313" key="2">
    <source>
        <dbReference type="Proteomes" id="UP001221142"/>
    </source>
</evidence>
<dbReference type="AlphaFoldDB" id="A0AAD7AXT7"/>
<keyword evidence="2" id="KW-1185">Reference proteome</keyword>
<dbReference type="Proteomes" id="UP001221142">
    <property type="component" value="Unassembled WGS sequence"/>
</dbReference>
<evidence type="ECO:0000313" key="1">
    <source>
        <dbReference type="EMBL" id="KAJ7603675.1"/>
    </source>
</evidence>
<name>A0AAD7AXT7_9AGAR</name>
<reference evidence="1" key="1">
    <citation type="submission" date="2023-03" db="EMBL/GenBank/DDBJ databases">
        <title>Massive genome expansion in bonnet fungi (Mycena s.s.) driven by repeated elements and novel gene families across ecological guilds.</title>
        <authorList>
            <consortium name="Lawrence Berkeley National Laboratory"/>
            <person name="Harder C.B."/>
            <person name="Miyauchi S."/>
            <person name="Viragh M."/>
            <person name="Kuo A."/>
            <person name="Thoen E."/>
            <person name="Andreopoulos B."/>
            <person name="Lu D."/>
            <person name="Skrede I."/>
            <person name="Drula E."/>
            <person name="Henrissat B."/>
            <person name="Morin E."/>
            <person name="Kohler A."/>
            <person name="Barry K."/>
            <person name="LaButti K."/>
            <person name="Morin E."/>
            <person name="Salamov A."/>
            <person name="Lipzen A."/>
            <person name="Mereny Z."/>
            <person name="Hegedus B."/>
            <person name="Baldrian P."/>
            <person name="Stursova M."/>
            <person name="Weitz H."/>
            <person name="Taylor A."/>
            <person name="Grigoriev I.V."/>
            <person name="Nagy L.G."/>
            <person name="Martin F."/>
            <person name="Kauserud H."/>
        </authorList>
    </citation>
    <scope>NUCLEOTIDE SEQUENCE</scope>
    <source>
        <strain evidence="1">9284</strain>
    </source>
</reference>
<accession>A0AAD7AXT7</accession>
<protein>
    <submittedName>
        <fullName evidence="1">Uncharacterized protein</fullName>
    </submittedName>
</protein>
<organism evidence="1 2">
    <name type="scientific">Roridomyces roridus</name>
    <dbReference type="NCBI Taxonomy" id="1738132"/>
    <lineage>
        <taxon>Eukaryota</taxon>
        <taxon>Fungi</taxon>
        <taxon>Dikarya</taxon>
        <taxon>Basidiomycota</taxon>
        <taxon>Agaricomycotina</taxon>
        <taxon>Agaricomycetes</taxon>
        <taxon>Agaricomycetidae</taxon>
        <taxon>Agaricales</taxon>
        <taxon>Marasmiineae</taxon>
        <taxon>Mycenaceae</taxon>
        <taxon>Roridomyces</taxon>
    </lineage>
</organism>
<comment type="caution">
    <text evidence="1">The sequence shown here is derived from an EMBL/GenBank/DDBJ whole genome shotgun (WGS) entry which is preliminary data.</text>
</comment>
<gene>
    <name evidence="1" type="ORF">FB45DRAFT_89379</name>
</gene>
<proteinExistence type="predicted"/>
<sequence length="224" mass="22966">MSLLGAESRIADVGVPAIVRGCTSGDRIVDAAVRIRLHPSTRVLSASASASARASSSASSSASASSVSARPASSSRLSSAASSARSSVSASASASRVSSSASVLHASNSAASSAAGSSSTVQSLSASAPALPLRYPAHLHLPLQFIRAARFHPLRRLPRFPVQVAPRHGPLPSMQAPLFLNPARHLAALAAAPHLPLPQARHCGRFILCGSFCRLLCPFQPRSQ</sequence>
<dbReference type="EMBL" id="JARKIF010000130">
    <property type="protein sequence ID" value="KAJ7603675.1"/>
    <property type="molecule type" value="Genomic_DNA"/>
</dbReference>